<organism evidence="1 2">
    <name type="scientific">Lysinibacillus mangiferihumi</name>
    <dbReference type="NCBI Taxonomy" id="1130819"/>
    <lineage>
        <taxon>Bacteria</taxon>
        <taxon>Bacillati</taxon>
        <taxon>Bacillota</taxon>
        <taxon>Bacilli</taxon>
        <taxon>Bacillales</taxon>
        <taxon>Bacillaceae</taxon>
        <taxon>Lysinibacillus</taxon>
    </lineage>
</organism>
<dbReference type="Gene3D" id="3.30.420.240">
    <property type="match status" value="1"/>
</dbReference>
<dbReference type="InterPro" id="IPR027417">
    <property type="entry name" value="P-loop_NTPase"/>
</dbReference>
<dbReference type="Gene3D" id="3.40.50.300">
    <property type="entry name" value="P-loop containing nucleotide triphosphate hydrolases"/>
    <property type="match status" value="1"/>
</dbReference>
<gene>
    <name evidence="1" type="ORF">FC756_00795</name>
</gene>
<dbReference type="SUPFAM" id="SSF52540">
    <property type="entry name" value="P-loop containing nucleoside triphosphate hydrolases"/>
    <property type="match status" value="1"/>
</dbReference>
<accession>A0A4V6X6C2</accession>
<evidence type="ECO:0000313" key="1">
    <source>
        <dbReference type="EMBL" id="TKI72633.1"/>
    </source>
</evidence>
<dbReference type="AlphaFoldDB" id="A0A4V6X6C2"/>
<protein>
    <submittedName>
        <fullName evidence="1">Terminase B</fullName>
    </submittedName>
</protein>
<keyword evidence="2" id="KW-1185">Reference proteome</keyword>
<name>A0A4V6X6C2_9BACI</name>
<comment type="caution">
    <text evidence="1">The sequence shown here is derived from an EMBL/GenBank/DDBJ whole genome shotgun (WGS) entry which is preliminary data.</text>
</comment>
<dbReference type="RefSeq" id="WP_107896755.1">
    <property type="nucleotide sequence ID" value="NZ_PYWM01000024.1"/>
</dbReference>
<reference evidence="1 2" key="1">
    <citation type="submission" date="2019-04" db="EMBL/GenBank/DDBJ databases">
        <title>Lysinibacillus genome sequencing.</title>
        <authorList>
            <person name="Dunlap C."/>
        </authorList>
    </citation>
    <scope>NUCLEOTIDE SEQUENCE [LARGE SCALE GENOMIC DNA]</scope>
    <source>
        <strain evidence="1 2">CCTCC AB 2010389</strain>
    </source>
</reference>
<dbReference type="EMBL" id="SZPU01000002">
    <property type="protein sequence ID" value="TKI72633.1"/>
    <property type="molecule type" value="Genomic_DNA"/>
</dbReference>
<evidence type="ECO:0000313" key="2">
    <source>
        <dbReference type="Proteomes" id="UP000308744"/>
    </source>
</evidence>
<proteinExistence type="predicted"/>
<dbReference type="Proteomes" id="UP000308744">
    <property type="component" value="Unassembled WGS sequence"/>
</dbReference>
<sequence>MSNKHGNLLVNLIDVYWDDPVAFVQDILQVNPDEWQSETLAALATKPKVSVRSGQGVGKTALEAWSVIWFLCCRPNPKVICTAPTKQQLHDVLWAEIAKWLEGTLVNNFLKWTKTKVYMIGNEERWFATARTATKPENIQGFHEDFMLFVVDEASGVADSIMEAILGTLSGAENKLLMCGNPTRTSGVFYDSHHRDRIDYQTLKVSSYDSKRTNKDNIASLLRKYGRDSDVARVRIFGEFPKGEPDAFISLFEVEKATRRVVYVDDDGNLDIPYSAVLSIGVDVARFGSDETTIFARIGKKVLGFERFQGQDTMKTAGEAIKKARELMREYSKLHCTINVDDDGVGGGVTDRLNEVVLEEGYNITINRCSNGARANNSESYDDWGTESWAVIKELLEDIEIPNDDELIAQLTSRKYRVTSKGKIKLERKEDMKRRGLPSPDRADGLALAFANTEIEEEYSGVAIGGKLYG</sequence>